<comment type="subcellular location">
    <subcellularLocation>
        <location evidence="1">Cell outer membrane</location>
    </subcellularLocation>
</comment>
<dbReference type="PANTHER" id="PTHR30329:SF21">
    <property type="entry name" value="LIPOPROTEIN YIAD-RELATED"/>
    <property type="match status" value="1"/>
</dbReference>
<dbReference type="InterPro" id="IPR036737">
    <property type="entry name" value="OmpA-like_sf"/>
</dbReference>
<keyword evidence="8" id="KW-1185">Reference proteome</keyword>
<keyword evidence="2 4" id="KW-0472">Membrane</keyword>
<dbReference type="AlphaFoldDB" id="A0A0H2MWQ8"/>
<dbReference type="Pfam" id="PF00691">
    <property type="entry name" value="OmpA"/>
    <property type="match status" value="1"/>
</dbReference>
<protein>
    <recommendedName>
        <fullName evidence="6">OmpA-like domain-containing protein</fullName>
    </recommendedName>
</protein>
<feature type="signal peptide" evidence="5">
    <location>
        <begin position="1"/>
        <end position="21"/>
    </location>
</feature>
<sequence length="285" mass="29515">MRGLKFALVAGVAALTLSACADRYQMASDAEPSGSSFTRELYKGYVGLSGAEKAEKDWTDSNLFADKALASADGNVVAPEEVANWDLGAEFVDDLSSAHDRLAAALANGAADIAPTSAANAQVMFDCWIQEQEENIQPDDIAACRDGFLAAMAKVDAAMAPKAKAPAPTPAPAAAPAPYAIYFDFDSDVLTVDAQAEVSVIVAAVKKHSPSKVIVAGHTDTAGSSAYNQNLANRRAAAVVTALESHGVSASIVQSQGVGENAPAVDTGDGISEFRNRRVIVTLVK</sequence>
<evidence type="ECO:0000259" key="6">
    <source>
        <dbReference type="PROSITE" id="PS51123"/>
    </source>
</evidence>
<dbReference type="CDD" id="cd07185">
    <property type="entry name" value="OmpA_C-like"/>
    <property type="match status" value="1"/>
</dbReference>
<dbReference type="PROSITE" id="PS51123">
    <property type="entry name" value="OMPA_2"/>
    <property type="match status" value="1"/>
</dbReference>
<dbReference type="Proteomes" id="UP000035444">
    <property type="component" value="Unassembled WGS sequence"/>
</dbReference>
<dbReference type="RefSeq" id="WP_047763684.1">
    <property type="nucleotide sequence ID" value="NZ_LAQL01000005.1"/>
</dbReference>
<dbReference type="InterPro" id="IPR006665">
    <property type="entry name" value="OmpA-like"/>
</dbReference>
<organism evidence="7 8">
    <name type="scientific">Kiloniella spongiae</name>
    <dbReference type="NCBI Taxonomy" id="1489064"/>
    <lineage>
        <taxon>Bacteria</taxon>
        <taxon>Pseudomonadati</taxon>
        <taxon>Pseudomonadota</taxon>
        <taxon>Alphaproteobacteria</taxon>
        <taxon>Rhodospirillales</taxon>
        <taxon>Kiloniellaceae</taxon>
        <taxon>Kiloniella</taxon>
    </lineage>
</organism>
<dbReference type="PANTHER" id="PTHR30329">
    <property type="entry name" value="STATOR ELEMENT OF FLAGELLAR MOTOR COMPLEX"/>
    <property type="match status" value="1"/>
</dbReference>
<evidence type="ECO:0000256" key="2">
    <source>
        <dbReference type="ARBA" id="ARBA00023136"/>
    </source>
</evidence>
<dbReference type="OrthoDB" id="9814546at2"/>
<dbReference type="Gene3D" id="3.30.1330.60">
    <property type="entry name" value="OmpA-like domain"/>
    <property type="match status" value="1"/>
</dbReference>
<proteinExistence type="predicted"/>
<dbReference type="STRING" id="1489064.WH96_08190"/>
<evidence type="ECO:0000256" key="4">
    <source>
        <dbReference type="PROSITE-ProRule" id="PRU00473"/>
    </source>
</evidence>
<dbReference type="SUPFAM" id="SSF103088">
    <property type="entry name" value="OmpA-like"/>
    <property type="match status" value="1"/>
</dbReference>
<dbReference type="InterPro" id="IPR006664">
    <property type="entry name" value="OMP_bac"/>
</dbReference>
<dbReference type="PRINTS" id="PR01023">
    <property type="entry name" value="NAFLGMOTY"/>
</dbReference>
<gene>
    <name evidence="7" type="ORF">WH96_08190</name>
</gene>
<evidence type="ECO:0000256" key="1">
    <source>
        <dbReference type="ARBA" id="ARBA00004442"/>
    </source>
</evidence>
<feature type="domain" description="OmpA-like" evidence="6">
    <location>
        <begin position="170"/>
        <end position="285"/>
    </location>
</feature>
<dbReference type="PROSITE" id="PS51257">
    <property type="entry name" value="PROKAR_LIPOPROTEIN"/>
    <property type="match status" value="1"/>
</dbReference>
<feature type="chain" id="PRO_5002597146" description="OmpA-like domain-containing protein" evidence="5">
    <location>
        <begin position="22"/>
        <end position="285"/>
    </location>
</feature>
<evidence type="ECO:0000313" key="8">
    <source>
        <dbReference type="Proteomes" id="UP000035444"/>
    </source>
</evidence>
<reference evidence="7 8" key="1">
    <citation type="submission" date="2015-03" db="EMBL/GenBank/DDBJ databases">
        <title>Genome Sequence of Kiloniella spongiae MEBiC09566, isolated from a marine sponge.</title>
        <authorList>
            <person name="Shao Z."/>
            <person name="Wang L."/>
            <person name="Li X."/>
        </authorList>
    </citation>
    <scope>NUCLEOTIDE SEQUENCE [LARGE SCALE GENOMIC DNA]</scope>
    <source>
        <strain evidence="7 8">MEBiC09566</strain>
    </source>
</reference>
<name>A0A0H2MWQ8_9PROT</name>
<dbReference type="GO" id="GO:0009279">
    <property type="term" value="C:cell outer membrane"/>
    <property type="evidence" value="ECO:0007669"/>
    <property type="project" value="UniProtKB-SubCell"/>
</dbReference>
<dbReference type="InterPro" id="IPR050330">
    <property type="entry name" value="Bact_OuterMem_StrucFunc"/>
</dbReference>
<keyword evidence="3" id="KW-0998">Cell outer membrane</keyword>
<comment type="caution">
    <text evidence="7">The sequence shown here is derived from an EMBL/GenBank/DDBJ whole genome shotgun (WGS) entry which is preliminary data.</text>
</comment>
<dbReference type="PRINTS" id="PR01021">
    <property type="entry name" value="OMPADOMAIN"/>
</dbReference>
<evidence type="ECO:0000313" key="7">
    <source>
        <dbReference type="EMBL" id="KLN61135.1"/>
    </source>
</evidence>
<keyword evidence="5" id="KW-0732">Signal</keyword>
<evidence type="ECO:0000256" key="3">
    <source>
        <dbReference type="ARBA" id="ARBA00023237"/>
    </source>
</evidence>
<evidence type="ECO:0000256" key="5">
    <source>
        <dbReference type="SAM" id="SignalP"/>
    </source>
</evidence>
<accession>A0A0H2MWQ8</accession>
<dbReference type="EMBL" id="LAQL01000005">
    <property type="protein sequence ID" value="KLN61135.1"/>
    <property type="molecule type" value="Genomic_DNA"/>
</dbReference>